<organism evidence="20 21">
    <name type="scientific">Aureibacter tunicatorum</name>
    <dbReference type="NCBI Taxonomy" id="866807"/>
    <lineage>
        <taxon>Bacteria</taxon>
        <taxon>Pseudomonadati</taxon>
        <taxon>Bacteroidota</taxon>
        <taxon>Cytophagia</taxon>
        <taxon>Cytophagales</taxon>
        <taxon>Persicobacteraceae</taxon>
        <taxon>Aureibacter</taxon>
    </lineage>
</organism>
<protein>
    <recommendedName>
        <fullName evidence="6 19">Adenosylcobinamide-GDP ribazoletransferase</fullName>
        <ecNumber evidence="5 19">2.7.8.26</ecNumber>
    </recommendedName>
    <alternativeName>
        <fullName evidence="16 19">Cobalamin synthase</fullName>
    </alternativeName>
    <alternativeName>
        <fullName evidence="15 19">Cobalamin-5'-phosphate synthase</fullName>
    </alternativeName>
</protein>
<evidence type="ECO:0000256" key="5">
    <source>
        <dbReference type="ARBA" id="ARBA00013200"/>
    </source>
</evidence>
<evidence type="ECO:0000256" key="12">
    <source>
        <dbReference type="ARBA" id="ARBA00022989"/>
    </source>
</evidence>
<feature type="transmembrane region" description="Helical" evidence="19">
    <location>
        <begin position="186"/>
        <end position="215"/>
    </location>
</feature>
<dbReference type="GO" id="GO:0051073">
    <property type="term" value="F:adenosylcobinamide-GDP ribazoletransferase activity"/>
    <property type="evidence" value="ECO:0007669"/>
    <property type="project" value="UniProtKB-UniRule"/>
</dbReference>
<evidence type="ECO:0000256" key="1">
    <source>
        <dbReference type="ARBA" id="ARBA00001946"/>
    </source>
</evidence>
<accession>A0AAE3XNB3</accession>
<evidence type="ECO:0000256" key="3">
    <source>
        <dbReference type="ARBA" id="ARBA00004663"/>
    </source>
</evidence>
<comment type="cofactor">
    <cofactor evidence="1 19">
        <name>Mg(2+)</name>
        <dbReference type="ChEBI" id="CHEBI:18420"/>
    </cofactor>
</comment>
<dbReference type="Pfam" id="PF02654">
    <property type="entry name" value="CobS"/>
    <property type="match status" value="1"/>
</dbReference>
<comment type="function">
    <text evidence="14 19">Joins adenosylcobinamide-GDP and alpha-ribazole to generate adenosylcobalamin (Ado-cobalamin). Also synthesizes adenosylcobalamin 5'-phosphate from adenosylcobinamide-GDP and alpha-ribazole 5'-phosphate.</text>
</comment>
<feature type="transmembrane region" description="Helical" evidence="19">
    <location>
        <begin position="39"/>
        <end position="62"/>
    </location>
</feature>
<reference evidence="20" key="1">
    <citation type="submission" date="2023-07" db="EMBL/GenBank/DDBJ databases">
        <title>Genomic Encyclopedia of Type Strains, Phase IV (KMG-IV): sequencing the most valuable type-strain genomes for metagenomic binning, comparative biology and taxonomic classification.</title>
        <authorList>
            <person name="Goeker M."/>
        </authorList>
    </citation>
    <scope>NUCLEOTIDE SEQUENCE</scope>
    <source>
        <strain evidence="20">DSM 26174</strain>
    </source>
</reference>
<dbReference type="PANTHER" id="PTHR34148:SF1">
    <property type="entry name" value="ADENOSYLCOBINAMIDE-GDP RIBAZOLETRANSFERASE"/>
    <property type="match status" value="1"/>
</dbReference>
<evidence type="ECO:0000256" key="18">
    <source>
        <dbReference type="ARBA" id="ARBA00049504"/>
    </source>
</evidence>
<dbReference type="EC" id="2.7.8.26" evidence="5 19"/>
<comment type="caution">
    <text evidence="19">Lacks conserved residue(s) required for the propagation of feature annotation.</text>
</comment>
<evidence type="ECO:0000256" key="6">
    <source>
        <dbReference type="ARBA" id="ARBA00015850"/>
    </source>
</evidence>
<keyword evidence="8 19" id="KW-0169">Cobalamin biosynthesis</keyword>
<evidence type="ECO:0000256" key="19">
    <source>
        <dbReference type="HAMAP-Rule" id="MF_00719"/>
    </source>
</evidence>
<dbReference type="NCBIfam" id="NF001277">
    <property type="entry name" value="PRK00235.1-3"/>
    <property type="match status" value="1"/>
</dbReference>
<keyword evidence="21" id="KW-1185">Reference proteome</keyword>
<comment type="subcellular location">
    <subcellularLocation>
        <location evidence="2 19">Cell membrane</location>
        <topology evidence="2 19">Multi-pass membrane protein</topology>
    </subcellularLocation>
</comment>
<evidence type="ECO:0000256" key="14">
    <source>
        <dbReference type="ARBA" id="ARBA00025228"/>
    </source>
</evidence>
<keyword evidence="12 19" id="KW-1133">Transmembrane helix</keyword>
<evidence type="ECO:0000313" key="21">
    <source>
        <dbReference type="Proteomes" id="UP001185092"/>
    </source>
</evidence>
<evidence type="ECO:0000256" key="17">
    <source>
        <dbReference type="ARBA" id="ARBA00048623"/>
    </source>
</evidence>
<evidence type="ECO:0000256" key="9">
    <source>
        <dbReference type="ARBA" id="ARBA00022679"/>
    </source>
</evidence>
<dbReference type="GO" id="GO:0009236">
    <property type="term" value="P:cobalamin biosynthetic process"/>
    <property type="evidence" value="ECO:0007669"/>
    <property type="project" value="UniProtKB-UniRule"/>
</dbReference>
<evidence type="ECO:0000256" key="13">
    <source>
        <dbReference type="ARBA" id="ARBA00023136"/>
    </source>
</evidence>
<comment type="pathway">
    <text evidence="3 19">Cofactor biosynthesis; adenosylcobalamin biosynthesis; adenosylcobalamin from cob(II)yrinate a,c-diamide: step 7/7.</text>
</comment>
<name>A0AAE3XNB3_9BACT</name>
<dbReference type="GO" id="GO:0008818">
    <property type="term" value="F:cobalamin 5'-phosphate synthase activity"/>
    <property type="evidence" value="ECO:0007669"/>
    <property type="project" value="UniProtKB-UniRule"/>
</dbReference>
<gene>
    <name evidence="19" type="primary">cobS</name>
    <name evidence="20" type="ORF">HNQ88_002680</name>
</gene>
<keyword evidence="13 19" id="KW-0472">Membrane</keyword>
<keyword evidence="10 19" id="KW-0812">Transmembrane</keyword>
<comment type="catalytic activity">
    <reaction evidence="18 19">
        <text>alpha-ribazole 5'-phosphate + adenosylcob(III)inamide-GDP = adenosylcob(III)alamin 5'-phosphate + GMP + H(+)</text>
        <dbReference type="Rhea" id="RHEA:23560"/>
        <dbReference type="ChEBI" id="CHEBI:15378"/>
        <dbReference type="ChEBI" id="CHEBI:57918"/>
        <dbReference type="ChEBI" id="CHEBI:58115"/>
        <dbReference type="ChEBI" id="CHEBI:60487"/>
        <dbReference type="ChEBI" id="CHEBI:60493"/>
        <dbReference type="EC" id="2.7.8.26"/>
    </reaction>
</comment>
<evidence type="ECO:0000256" key="2">
    <source>
        <dbReference type="ARBA" id="ARBA00004651"/>
    </source>
</evidence>
<dbReference type="NCBIfam" id="TIGR00317">
    <property type="entry name" value="cobS"/>
    <property type="match status" value="1"/>
</dbReference>
<evidence type="ECO:0000256" key="15">
    <source>
        <dbReference type="ARBA" id="ARBA00032605"/>
    </source>
</evidence>
<keyword evidence="9 19" id="KW-0808">Transferase</keyword>
<evidence type="ECO:0000256" key="8">
    <source>
        <dbReference type="ARBA" id="ARBA00022573"/>
    </source>
</evidence>
<dbReference type="InterPro" id="IPR003805">
    <property type="entry name" value="CobS"/>
</dbReference>
<dbReference type="HAMAP" id="MF_00719">
    <property type="entry name" value="CobS"/>
    <property type="match status" value="1"/>
</dbReference>
<proteinExistence type="inferred from homology"/>
<comment type="similarity">
    <text evidence="4 19">Belongs to the CobS family.</text>
</comment>
<dbReference type="GO" id="GO:0005886">
    <property type="term" value="C:plasma membrane"/>
    <property type="evidence" value="ECO:0007669"/>
    <property type="project" value="UniProtKB-SubCell"/>
</dbReference>
<feature type="transmembrane region" description="Helical" evidence="19">
    <location>
        <begin position="112"/>
        <end position="134"/>
    </location>
</feature>
<evidence type="ECO:0000256" key="7">
    <source>
        <dbReference type="ARBA" id="ARBA00022475"/>
    </source>
</evidence>
<dbReference type="RefSeq" id="WP_309939345.1">
    <property type="nucleotide sequence ID" value="NZ_AP025305.1"/>
</dbReference>
<evidence type="ECO:0000256" key="10">
    <source>
        <dbReference type="ARBA" id="ARBA00022692"/>
    </source>
</evidence>
<comment type="caution">
    <text evidence="20">The sequence shown here is derived from an EMBL/GenBank/DDBJ whole genome shotgun (WGS) entry which is preliminary data.</text>
</comment>
<sequence>MMIKRELELFLLSLTFFTRLPISVNLEYTDEKLSKSTKYFSLIGILVGGVSALVYWSFSFLFPKEIAVLVSMVSTVLLTGAFHEDGLADVCDGFGGGWTKERILTIMKDSRIGTFGFVGLFLTMLLKFYSLLMIDETVILQAMVFSHAASRFVASTFLHTHEYARIDQEIGKAKPIAQHPLSVFDWMLLIVMVAIVAFFFPSILLAFSIVLAFVFKYFFGRFMQKWVGGYTGDCLGATQQISEVLIYMSILAIWKFI</sequence>
<comment type="catalytic activity">
    <reaction evidence="17 19">
        <text>alpha-ribazole + adenosylcob(III)inamide-GDP = adenosylcob(III)alamin + GMP + H(+)</text>
        <dbReference type="Rhea" id="RHEA:16049"/>
        <dbReference type="ChEBI" id="CHEBI:10329"/>
        <dbReference type="ChEBI" id="CHEBI:15378"/>
        <dbReference type="ChEBI" id="CHEBI:18408"/>
        <dbReference type="ChEBI" id="CHEBI:58115"/>
        <dbReference type="ChEBI" id="CHEBI:60487"/>
        <dbReference type="EC" id="2.7.8.26"/>
    </reaction>
</comment>
<keyword evidence="11 19" id="KW-0460">Magnesium</keyword>
<evidence type="ECO:0000256" key="11">
    <source>
        <dbReference type="ARBA" id="ARBA00022842"/>
    </source>
</evidence>
<keyword evidence="7 19" id="KW-1003">Cell membrane</keyword>
<dbReference type="PANTHER" id="PTHR34148">
    <property type="entry name" value="ADENOSYLCOBINAMIDE-GDP RIBAZOLETRANSFERASE"/>
    <property type="match status" value="1"/>
</dbReference>
<dbReference type="AlphaFoldDB" id="A0AAE3XNB3"/>
<evidence type="ECO:0000256" key="16">
    <source>
        <dbReference type="ARBA" id="ARBA00032853"/>
    </source>
</evidence>
<dbReference type="EMBL" id="JAVDQD010000003">
    <property type="protein sequence ID" value="MDR6239632.1"/>
    <property type="molecule type" value="Genomic_DNA"/>
</dbReference>
<evidence type="ECO:0000313" key="20">
    <source>
        <dbReference type="EMBL" id="MDR6239632.1"/>
    </source>
</evidence>
<evidence type="ECO:0000256" key="4">
    <source>
        <dbReference type="ARBA" id="ARBA00010561"/>
    </source>
</evidence>
<dbReference type="Proteomes" id="UP001185092">
    <property type="component" value="Unassembled WGS sequence"/>
</dbReference>